<reference evidence="2" key="1">
    <citation type="journal article" date="2013" name="Genome">
        <title>Draft Genome Sequences of Porphyromonas crevioricanis JCM 15906T and Porphyromonas cansulci JCM 13913T Isolated from a Canine Oral Cavity.</title>
        <authorList>
            <person name="Sakamoto M."/>
            <person name="Tanaka N."/>
            <person name="Shiwa Y."/>
            <person name="Yoshikawa H."/>
            <person name="Ohkuma M."/>
        </authorList>
    </citation>
    <scope>NUCLEOTIDE SEQUENCE [LARGE SCALE GENOMIC DNA]</scope>
    <source>
        <strain evidence="2">JCM 15906</strain>
    </source>
</reference>
<reference evidence="1 2" key="2">
    <citation type="journal article" date="2013" name="Genome Announc.">
        <title>Draft Genome Sequences of Porphyromonas crevioricanis JCM 15906T and Porphyromonas cansulci JCM 13913T Isolated from a Canine Oral Cavity.</title>
        <authorList>
            <person name="Sakamoto M."/>
            <person name="Tanaka N."/>
            <person name="Shiwa Y."/>
            <person name="Yoshikawa H."/>
            <person name="Ohkuma M."/>
        </authorList>
    </citation>
    <scope>NUCLEOTIDE SEQUENCE [LARGE SCALE GENOMIC DNA]</scope>
    <source>
        <strain evidence="1 2">JCM 15906</strain>
    </source>
</reference>
<sequence>MCIVLANQAISYDIELFVTFVAKVEEASDLLPPRFYKEVSDTV</sequence>
<evidence type="ECO:0000313" key="1">
    <source>
        <dbReference type="EMBL" id="GAD05505.1"/>
    </source>
</evidence>
<dbReference type="EMBL" id="BAOU01000030">
    <property type="protein sequence ID" value="GAD05505.1"/>
    <property type="molecule type" value="Genomic_DNA"/>
</dbReference>
<evidence type="ECO:0000313" key="2">
    <source>
        <dbReference type="Proteomes" id="UP000018031"/>
    </source>
</evidence>
<comment type="caution">
    <text evidence="1">The sequence shown here is derived from an EMBL/GenBank/DDBJ whole genome shotgun (WGS) entry which is preliminary data.</text>
</comment>
<name>T1DS02_9PORP</name>
<gene>
    <name evidence="1" type="ORF">PORCRE_1208</name>
</gene>
<accession>T1DS02</accession>
<protein>
    <submittedName>
        <fullName evidence="1">Uncharacterized protein</fullName>
    </submittedName>
</protein>
<organism evidence="1 2">
    <name type="scientific">Porphyromonas crevioricanis JCM 15906</name>
    <dbReference type="NCBI Taxonomy" id="1305617"/>
    <lineage>
        <taxon>Bacteria</taxon>
        <taxon>Pseudomonadati</taxon>
        <taxon>Bacteroidota</taxon>
        <taxon>Bacteroidia</taxon>
        <taxon>Bacteroidales</taxon>
        <taxon>Porphyromonadaceae</taxon>
        <taxon>Porphyromonas</taxon>
    </lineage>
</organism>
<proteinExistence type="predicted"/>
<dbReference type="Proteomes" id="UP000018031">
    <property type="component" value="Unassembled WGS sequence"/>
</dbReference>
<dbReference type="AlphaFoldDB" id="T1DS02"/>